<dbReference type="EMBL" id="CP029145">
    <property type="protein sequence ID" value="AWM32886.1"/>
    <property type="molecule type" value="Genomic_DNA"/>
</dbReference>
<dbReference type="Pfam" id="PF08534">
    <property type="entry name" value="Redoxin"/>
    <property type="match status" value="1"/>
</dbReference>
<evidence type="ECO:0000256" key="2">
    <source>
        <dbReference type="ARBA" id="ARBA00022748"/>
    </source>
</evidence>
<reference evidence="8" key="1">
    <citation type="submission" date="2018-04" db="EMBL/GenBank/DDBJ databases">
        <title>Complete genome of Antarctic heterotrophic bacterium Hymenobacter nivis.</title>
        <authorList>
            <person name="Terashima M."/>
        </authorList>
    </citation>
    <scope>NUCLEOTIDE SEQUENCE [LARGE SCALE GENOMIC DNA]</scope>
    <source>
        <strain evidence="8">NBRC 111535</strain>
    </source>
</reference>
<keyword evidence="2" id="KW-0201">Cytochrome c-type biogenesis</keyword>
<proteinExistence type="predicted"/>
<accession>A0A2Z3GNR8</accession>
<keyword evidence="4" id="KW-0676">Redox-active center</keyword>
<evidence type="ECO:0000256" key="5">
    <source>
        <dbReference type="SAM" id="SignalP"/>
    </source>
</evidence>
<evidence type="ECO:0000313" key="7">
    <source>
        <dbReference type="EMBL" id="AWM32886.1"/>
    </source>
</evidence>
<dbReference type="InterPro" id="IPR036249">
    <property type="entry name" value="Thioredoxin-like_sf"/>
</dbReference>
<dbReference type="CDD" id="cd02966">
    <property type="entry name" value="TlpA_like_family"/>
    <property type="match status" value="1"/>
</dbReference>
<protein>
    <recommendedName>
        <fullName evidence="6">Thioredoxin domain-containing protein</fullName>
    </recommendedName>
</protein>
<dbReference type="InterPro" id="IPR013740">
    <property type="entry name" value="Redoxin"/>
</dbReference>
<dbReference type="PROSITE" id="PS51352">
    <property type="entry name" value="THIOREDOXIN_2"/>
    <property type="match status" value="1"/>
</dbReference>
<dbReference type="KEGG" id="hnv:DDQ68_08885"/>
<dbReference type="PANTHER" id="PTHR42852">
    <property type="entry name" value="THIOL:DISULFIDE INTERCHANGE PROTEIN DSBE"/>
    <property type="match status" value="1"/>
</dbReference>
<keyword evidence="3" id="KW-1015">Disulfide bond</keyword>
<feature type="domain" description="Thioredoxin" evidence="6">
    <location>
        <begin position="337"/>
        <end position="480"/>
    </location>
</feature>
<dbReference type="AlphaFoldDB" id="A0A2Z3GNR8"/>
<sequence length="481" mass="53596">MRLLLLLPALAFGTALRLLAGAPAPLVTRLSGHLSHAPAGDTVRLLINEQQLKTVLSPAGDFQFEVKDLAAPLPVSFEYAGQRTQLYLTPGDQLRLTLEFSDFDNSLVYSGRGANANNYLARSQWLFEYSPPGNDPRPMDRIGPATTPPEMRQCADAFRRKRLAFLADYARIHPLPALFQREAQTTIAADWAIALLYYARRQWPTPSGETLPETYFNFLAEVPARELSQHWGRSIADRSLVANFTMGYQNRLVPAGKLSADPAQGPRLYRLATAEVGAGRIRDWTMEVLLTDNIRTNLPGALAFYPTFRQHNRDSAMARDIRQAFVKGRRLAAIQQLSAGQPVPAFILLSNEGKKVTMSDFRGKVVYLDFWGTWCGPCMNEMINFAPALKQQFAGRDVVFLYIAVGDSEEKWQKTLTGKHFTSPNSVHLRAPSADEAEVYQVNGYPSYYLIGRDGRLIKKYAPRPSDGVETVAAIEAALKD</sequence>
<evidence type="ECO:0000259" key="6">
    <source>
        <dbReference type="PROSITE" id="PS51352"/>
    </source>
</evidence>
<keyword evidence="8" id="KW-1185">Reference proteome</keyword>
<evidence type="ECO:0000256" key="3">
    <source>
        <dbReference type="ARBA" id="ARBA00023157"/>
    </source>
</evidence>
<feature type="signal peptide" evidence="5">
    <location>
        <begin position="1"/>
        <end position="20"/>
    </location>
</feature>
<organism evidence="7 8">
    <name type="scientific">Hymenobacter nivis</name>
    <dbReference type="NCBI Taxonomy" id="1850093"/>
    <lineage>
        <taxon>Bacteria</taxon>
        <taxon>Pseudomonadati</taxon>
        <taxon>Bacteroidota</taxon>
        <taxon>Cytophagia</taxon>
        <taxon>Cytophagales</taxon>
        <taxon>Hymenobacteraceae</taxon>
        <taxon>Hymenobacter</taxon>
    </lineage>
</organism>
<comment type="subcellular location">
    <subcellularLocation>
        <location evidence="1">Cell envelope</location>
    </subcellularLocation>
</comment>
<dbReference type="InterPro" id="IPR050553">
    <property type="entry name" value="Thioredoxin_ResA/DsbE_sf"/>
</dbReference>
<dbReference type="RefSeq" id="WP_109655981.1">
    <property type="nucleotide sequence ID" value="NZ_CP029145.1"/>
</dbReference>
<gene>
    <name evidence="7" type="ORF">DDQ68_08885</name>
</gene>
<evidence type="ECO:0000256" key="1">
    <source>
        <dbReference type="ARBA" id="ARBA00004196"/>
    </source>
</evidence>
<dbReference type="GO" id="GO:0017004">
    <property type="term" value="P:cytochrome complex assembly"/>
    <property type="evidence" value="ECO:0007669"/>
    <property type="project" value="UniProtKB-KW"/>
</dbReference>
<evidence type="ECO:0000256" key="4">
    <source>
        <dbReference type="ARBA" id="ARBA00023284"/>
    </source>
</evidence>
<dbReference type="GO" id="GO:0030313">
    <property type="term" value="C:cell envelope"/>
    <property type="evidence" value="ECO:0007669"/>
    <property type="project" value="UniProtKB-SubCell"/>
</dbReference>
<keyword evidence="5" id="KW-0732">Signal</keyword>
<dbReference type="GO" id="GO:0016491">
    <property type="term" value="F:oxidoreductase activity"/>
    <property type="evidence" value="ECO:0007669"/>
    <property type="project" value="InterPro"/>
</dbReference>
<dbReference type="PANTHER" id="PTHR42852:SF6">
    <property type="entry name" value="THIOL:DISULFIDE INTERCHANGE PROTEIN DSBE"/>
    <property type="match status" value="1"/>
</dbReference>
<dbReference type="OrthoDB" id="6399635at2"/>
<dbReference type="SUPFAM" id="SSF52833">
    <property type="entry name" value="Thioredoxin-like"/>
    <property type="match status" value="1"/>
</dbReference>
<dbReference type="Gene3D" id="3.40.30.10">
    <property type="entry name" value="Glutaredoxin"/>
    <property type="match status" value="1"/>
</dbReference>
<name>A0A2Z3GNR8_9BACT</name>
<dbReference type="Proteomes" id="UP000245999">
    <property type="component" value="Chromosome"/>
</dbReference>
<dbReference type="InterPro" id="IPR013766">
    <property type="entry name" value="Thioredoxin_domain"/>
</dbReference>
<evidence type="ECO:0000313" key="8">
    <source>
        <dbReference type="Proteomes" id="UP000245999"/>
    </source>
</evidence>
<feature type="chain" id="PRO_5016263264" description="Thioredoxin domain-containing protein" evidence="5">
    <location>
        <begin position="21"/>
        <end position="481"/>
    </location>
</feature>